<organism evidence="2 3">
    <name type="scientific">Penicillium diatomitis</name>
    <dbReference type="NCBI Taxonomy" id="2819901"/>
    <lineage>
        <taxon>Eukaryota</taxon>
        <taxon>Fungi</taxon>
        <taxon>Dikarya</taxon>
        <taxon>Ascomycota</taxon>
        <taxon>Pezizomycotina</taxon>
        <taxon>Eurotiomycetes</taxon>
        <taxon>Eurotiomycetidae</taxon>
        <taxon>Eurotiales</taxon>
        <taxon>Aspergillaceae</taxon>
        <taxon>Penicillium</taxon>
    </lineage>
</organism>
<feature type="region of interest" description="Disordered" evidence="1">
    <location>
        <begin position="111"/>
        <end position="226"/>
    </location>
</feature>
<reference evidence="2" key="2">
    <citation type="journal article" date="2023" name="IMA Fungus">
        <title>Comparative genomic study of the Penicillium genus elucidates a diverse pangenome and 15 lateral gene transfer events.</title>
        <authorList>
            <person name="Petersen C."/>
            <person name="Sorensen T."/>
            <person name="Nielsen M.R."/>
            <person name="Sondergaard T.E."/>
            <person name="Sorensen J.L."/>
            <person name="Fitzpatrick D.A."/>
            <person name="Frisvad J.C."/>
            <person name="Nielsen K.L."/>
        </authorList>
    </citation>
    <scope>NUCLEOTIDE SEQUENCE</scope>
    <source>
        <strain evidence="2">IBT 30728</strain>
    </source>
</reference>
<gene>
    <name evidence="2" type="ORF">N7539_003724</name>
</gene>
<evidence type="ECO:0000313" key="2">
    <source>
        <dbReference type="EMBL" id="KAJ5488834.1"/>
    </source>
</evidence>
<dbReference type="EMBL" id="JAPWDQ010000004">
    <property type="protein sequence ID" value="KAJ5488834.1"/>
    <property type="molecule type" value="Genomic_DNA"/>
</dbReference>
<feature type="compositionally biased region" description="Basic residues" evidence="1">
    <location>
        <begin position="199"/>
        <end position="215"/>
    </location>
</feature>
<dbReference type="AlphaFoldDB" id="A0A9X0BXU0"/>
<dbReference type="RefSeq" id="XP_056790867.1">
    <property type="nucleotide sequence ID" value="XM_056933326.1"/>
</dbReference>
<dbReference type="Proteomes" id="UP001148312">
    <property type="component" value="Unassembled WGS sequence"/>
</dbReference>
<evidence type="ECO:0000256" key="1">
    <source>
        <dbReference type="SAM" id="MobiDB-lite"/>
    </source>
</evidence>
<feature type="compositionally biased region" description="Polar residues" evidence="1">
    <location>
        <begin position="216"/>
        <end position="226"/>
    </location>
</feature>
<evidence type="ECO:0000313" key="3">
    <source>
        <dbReference type="Proteomes" id="UP001148312"/>
    </source>
</evidence>
<proteinExistence type="predicted"/>
<dbReference type="GeneID" id="81623575"/>
<feature type="compositionally biased region" description="Basic and acidic residues" evidence="1">
    <location>
        <begin position="147"/>
        <end position="165"/>
    </location>
</feature>
<comment type="caution">
    <text evidence="2">The sequence shown here is derived from an EMBL/GenBank/DDBJ whole genome shotgun (WGS) entry which is preliminary data.</text>
</comment>
<feature type="compositionally biased region" description="Low complexity" evidence="1">
    <location>
        <begin position="181"/>
        <end position="193"/>
    </location>
</feature>
<sequence length="226" mass="24559">MVPIQSRIRDMALAKSSTVAPVASTDPAQVTFTWSGSSFECSPLSNPSAPPPTPTNSLLDIHPRKSSFSSEYGLDAACAFPSWPQRPSLSTGQSQDSYCSAYLSDEDLLWMPENAGTEPPELTEETPKAKTKGSSMTTEQQLARMRAAAEEEDRRRFLAKVEAHARATQALRHSKQLAAGTTTTTTASTTATSDQDHTPKRRKRRVVPTPKRRAHSSSAKMTSVAH</sequence>
<accession>A0A9X0BXU0</accession>
<name>A0A9X0BXU0_9EURO</name>
<keyword evidence="3" id="KW-1185">Reference proteome</keyword>
<protein>
    <submittedName>
        <fullName evidence="2">Uncharacterized protein</fullName>
    </submittedName>
</protein>
<reference evidence="2" key="1">
    <citation type="submission" date="2022-12" db="EMBL/GenBank/DDBJ databases">
        <authorList>
            <person name="Petersen C."/>
        </authorList>
    </citation>
    <scope>NUCLEOTIDE SEQUENCE</scope>
    <source>
        <strain evidence="2">IBT 30728</strain>
    </source>
</reference>